<keyword evidence="2" id="KW-1185">Reference proteome</keyword>
<accession>S3CB47</accession>
<sequence length="86" mass="9629">MCWNPPMPRTVALHIDEGRPTASRPPQNSNTQTLPLPLHQGAFWDSSPQHVSIMEVGSWAIDTEHDSAEARDGDMIQELNAIRQQN</sequence>
<dbReference type="EMBL" id="KE148146">
    <property type="protein sequence ID" value="EPE10714.1"/>
    <property type="molecule type" value="Genomic_DNA"/>
</dbReference>
<organism evidence="1 2">
    <name type="scientific">Ophiostoma piceae (strain UAMH 11346)</name>
    <name type="common">Sap stain fungus</name>
    <dbReference type="NCBI Taxonomy" id="1262450"/>
    <lineage>
        <taxon>Eukaryota</taxon>
        <taxon>Fungi</taxon>
        <taxon>Dikarya</taxon>
        <taxon>Ascomycota</taxon>
        <taxon>Pezizomycotina</taxon>
        <taxon>Sordariomycetes</taxon>
        <taxon>Sordariomycetidae</taxon>
        <taxon>Ophiostomatales</taxon>
        <taxon>Ophiostomataceae</taxon>
        <taxon>Ophiostoma</taxon>
    </lineage>
</organism>
<evidence type="ECO:0000313" key="1">
    <source>
        <dbReference type="EMBL" id="EPE10714.1"/>
    </source>
</evidence>
<evidence type="ECO:0000313" key="2">
    <source>
        <dbReference type="Proteomes" id="UP000016923"/>
    </source>
</evidence>
<reference evidence="1 2" key="1">
    <citation type="journal article" date="2013" name="BMC Genomics">
        <title>The genome and transcriptome of the pine saprophyte Ophiostoma piceae, and a comparison with the bark beetle-associated pine pathogen Grosmannia clavigera.</title>
        <authorList>
            <person name="Haridas S."/>
            <person name="Wang Y."/>
            <person name="Lim L."/>
            <person name="Massoumi Alamouti S."/>
            <person name="Jackman S."/>
            <person name="Docking R."/>
            <person name="Robertson G."/>
            <person name="Birol I."/>
            <person name="Bohlmann J."/>
            <person name="Breuil C."/>
        </authorList>
    </citation>
    <scope>NUCLEOTIDE SEQUENCE [LARGE SCALE GENOMIC DNA]</scope>
    <source>
        <strain evidence="1 2">UAMH 11346</strain>
    </source>
</reference>
<proteinExistence type="predicted"/>
<dbReference type="HOGENOM" id="CLU_2498438_0_0_1"/>
<dbReference type="AlphaFoldDB" id="S3CB47"/>
<name>S3CB47_OPHP1</name>
<dbReference type="VEuPathDB" id="FungiDB:F503_05809"/>
<protein>
    <submittedName>
        <fullName evidence="1">Uncharacterized protein</fullName>
    </submittedName>
</protein>
<gene>
    <name evidence="1" type="ORF">F503_05809</name>
</gene>
<dbReference type="Proteomes" id="UP000016923">
    <property type="component" value="Unassembled WGS sequence"/>
</dbReference>